<dbReference type="EMBL" id="BKCJ010305944">
    <property type="protein sequence ID" value="GEZ65500.1"/>
    <property type="molecule type" value="Genomic_DNA"/>
</dbReference>
<accession>A0A699IH28</accession>
<evidence type="ECO:0000313" key="1">
    <source>
        <dbReference type="EMBL" id="GEZ65500.1"/>
    </source>
</evidence>
<sequence length="438" mass="50281">MSKSVLGQLLSCFQKLKGFLSMKANRERLFRDTVFGKWLDIQSHENDRHLMHYVLQHRGEYMWEKFYQRTVNAVYRHTEHHLAALKKNPNFNATYNLYGFAWAFKSYPNSQKWYSKKANATPHVLSWSKVTTFEKSDYDRLFGPLSNSIVAFISSPEEMRHAWFMASVDFIKGLGDQDGNFLQDDEVRVNSIEHHNGMFGDTKDGNFFEGVDERICPKSIQMSAEEGDDVLNSKGDDVHLSQTNDVLQQAINRSTSPQAKNAAAAEFFVEFDPLKNFTDFILYHPSSSSSHLGNDEDASHFDDLMEINGENAKDGYSNSQHHLHLLIKALESKTENPIIDLVVPPKDDDRILRPVKPNDACDEVEVDNFDDEYMLMMNDEAKHVKSSLNDMELEQEPDKIFVKQGILDQPPTAEKGKQLFWKKLLGLKLKTNLDSVEV</sequence>
<name>A0A699IH28_TANCI</name>
<protein>
    <submittedName>
        <fullName evidence="1">Phospholipase-like protein</fullName>
    </submittedName>
</protein>
<reference evidence="1" key="1">
    <citation type="journal article" date="2019" name="Sci. Rep.">
        <title>Draft genome of Tanacetum cinerariifolium, the natural source of mosquito coil.</title>
        <authorList>
            <person name="Yamashiro T."/>
            <person name="Shiraishi A."/>
            <person name="Satake H."/>
            <person name="Nakayama K."/>
        </authorList>
    </citation>
    <scope>NUCLEOTIDE SEQUENCE</scope>
</reference>
<comment type="caution">
    <text evidence="1">The sequence shown here is derived from an EMBL/GenBank/DDBJ whole genome shotgun (WGS) entry which is preliminary data.</text>
</comment>
<gene>
    <name evidence="1" type="ORF">Tci_537473</name>
</gene>
<proteinExistence type="predicted"/>
<organism evidence="1">
    <name type="scientific">Tanacetum cinerariifolium</name>
    <name type="common">Dalmatian daisy</name>
    <name type="synonym">Chrysanthemum cinerariifolium</name>
    <dbReference type="NCBI Taxonomy" id="118510"/>
    <lineage>
        <taxon>Eukaryota</taxon>
        <taxon>Viridiplantae</taxon>
        <taxon>Streptophyta</taxon>
        <taxon>Embryophyta</taxon>
        <taxon>Tracheophyta</taxon>
        <taxon>Spermatophyta</taxon>
        <taxon>Magnoliopsida</taxon>
        <taxon>eudicotyledons</taxon>
        <taxon>Gunneridae</taxon>
        <taxon>Pentapetalae</taxon>
        <taxon>asterids</taxon>
        <taxon>campanulids</taxon>
        <taxon>Asterales</taxon>
        <taxon>Asteraceae</taxon>
        <taxon>Asteroideae</taxon>
        <taxon>Anthemideae</taxon>
        <taxon>Anthemidinae</taxon>
        <taxon>Tanacetum</taxon>
    </lineage>
</organism>
<dbReference type="AlphaFoldDB" id="A0A699IH28"/>